<dbReference type="Proteomes" id="UP000238196">
    <property type="component" value="Unassembled WGS sequence"/>
</dbReference>
<proteinExistence type="predicted"/>
<dbReference type="EMBL" id="PRLP01000047">
    <property type="protein sequence ID" value="PPC76604.1"/>
    <property type="molecule type" value="Genomic_DNA"/>
</dbReference>
<dbReference type="OrthoDB" id="5904775at2"/>
<evidence type="ECO:0000313" key="3">
    <source>
        <dbReference type="EMBL" id="PPC76604.1"/>
    </source>
</evidence>
<comment type="caution">
    <text evidence="3">The sequence shown here is derived from an EMBL/GenBank/DDBJ whole genome shotgun (WGS) entry which is preliminary data.</text>
</comment>
<dbReference type="InterPro" id="IPR012495">
    <property type="entry name" value="TadE-like_dom"/>
</dbReference>
<protein>
    <recommendedName>
        <fullName evidence="2">TadE-like domain-containing protein</fullName>
    </recommendedName>
</protein>
<keyword evidence="1" id="KW-1133">Transmembrane helix</keyword>
<gene>
    <name evidence="3" type="ORF">C4K68_14630</name>
</gene>
<feature type="domain" description="TadE-like" evidence="2">
    <location>
        <begin position="33"/>
        <end position="75"/>
    </location>
</feature>
<feature type="transmembrane region" description="Helical" evidence="1">
    <location>
        <begin position="39"/>
        <end position="59"/>
    </location>
</feature>
<name>A0A2S5KP34_9PROT</name>
<evidence type="ECO:0000313" key="4">
    <source>
        <dbReference type="Proteomes" id="UP000238196"/>
    </source>
</evidence>
<evidence type="ECO:0000256" key="1">
    <source>
        <dbReference type="SAM" id="Phobius"/>
    </source>
</evidence>
<reference evidence="3 4" key="1">
    <citation type="submission" date="2018-02" db="EMBL/GenBank/DDBJ databases">
        <title>novel marine gammaproteobacteria from coastal saline agro ecosystem.</title>
        <authorList>
            <person name="Krishnan R."/>
            <person name="Ramesh Kumar N."/>
        </authorList>
    </citation>
    <scope>NUCLEOTIDE SEQUENCE [LARGE SCALE GENOMIC DNA]</scope>
    <source>
        <strain evidence="3 4">228</strain>
    </source>
</reference>
<evidence type="ECO:0000259" key="2">
    <source>
        <dbReference type="Pfam" id="PF07811"/>
    </source>
</evidence>
<organism evidence="3 4">
    <name type="scientific">Proteobacteria bacterium 228</name>
    <dbReference type="NCBI Taxonomy" id="2083153"/>
    <lineage>
        <taxon>Bacteria</taxon>
        <taxon>Pseudomonadati</taxon>
        <taxon>Pseudomonadota</taxon>
    </lineage>
</organism>
<accession>A0A2S5KP34</accession>
<sequence length="179" mass="19429">MSIPNRFLTPHGRRAADREHVLRPPLAGRWQTGSAGIEFVLVFPLFFMIFYAITNYGLIFTAAQLMQYAAEEGLRRSIDYVDEECLFSAASCSSDEVRQEVLNETRAVIGNVAQGSNAGSLGTLFGQSLDDALTITASEDSSGGCCVLSLVYNYADFPFVPPLVLPVPAQLNITANLSL</sequence>
<dbReference type="Pfam" id="PF07811">
    <property type="entry name" value="TadE"/>
    <property type="match status" value="1"/>
</dbReference>
<keyword evidence="1" id="KW-0472">Membrane</keyword>
<dbReference type="AlphaFoldDB" id="A0A2S5KP34"/>
<keyword evidence="1" id="KW-0812">Transmembrane</keyword>